<dbReference type="InterPro" id="IPR032675">
    <property type="entry name" value="LRR_dom_sf"/>
</dbReference>
<evidence type="ECO:0000256" key="1">
    <source>
        <dbReference type="SAM" id="MobiDB-lite"/>
    </source>
</evidence>
<keyword evidence="3" id="KW-1185">Reference proteome</keyword>
<dbReference type="PANTHER" id="PTHR24114">
    <property type="entry name" value="LEUCINE RICH REPEAT FAMILY PROTEIN"/>
    <property type="match status" value="1"/>
</dbReference>
<dbReference type="InterPro" id="IPR052394">
    <property type="entry name" value="LRR-containing"/>
</dbReference>
<feature type="compositionally biased region" description="Basic and acidic residues" evidence="1">
    <location>
        <begin position="38"/>
        <end position="48"/>
    </location>
</feature>
<proteinExistence type="predicted"/>
<dbReference type="Proteomes" id="UP000550707">
    <property type="component" value="Unassembled WGS sequence"/>
</dbReference>
<evidence type="ECO:0000313" key="3">
    <source>
        <dbReference type="Proteomes" id="UP000550707"/>
    </source>
</evidence>
<comment type="caution">
    <text evidence="2">The sequence shown here is derived from an EMBL/GenBank/DDBJ whole genome shotgun (WGS) entry which is preliminary data.</text>
</comment>
<evidence type="ECO:0000313" key="2">
    <source>
        <dbReference type="EMBL" id="KAF6501212.1"/>
    </source>
</evidence>
<dbReference type="AlphaFoldDB" id="A0A7J8JYL5"/>
<dbReference type="SMART" id="SM00368">
    <property type="entry name" value="LRR_RI"/>
    <property type="match status" value="2"/>
</dbReference>
<protein>
    <submittedName>
        <fullName evidence="2">Leucine rich repeat containing 74A</fullName>
    </submittedName>
</protein>
<dbReference type="PANTHER" id="PTHR24114:SF49">
    <property type="entry name" value="LEUCINE-RICH REPEAT-CONTAINING PROTEIN 74A"/>
    <property type="match status" value="1"/>
</dbReference>
<gene>
    <name evidence="2" type="ORF">HJG59_011657</name>
</gene>
<dbReference type="Gene3D" id="3.80.10.10">
    <property type="entry name" value="Ribonuclease Inhibitor"/>
    <property type="match status" value="1"/>
</dbReference>
<feature type="region of interest" description="Disordered" evidence="1">
    <location>
        <begin position="1"/>
        <end position="52"/>
    </location>
</feature>
<accession>A0A7J8JYL5</accession>
<organism evidence="2 3">
    <name type="scientific">Molossus molossus</name>
    <name type="common">Pallas' mastiff bat</name>
    <name type="synonym">Vespertilio molossus</name>
    <dbReference type="NCBI Taxonomy" id="27622"/>
    <lineage>
        <taxon>Eukaryota</taxon>
        <taxon>Metazoa</taxon>
        <taxon>Chordata</taxon>
        <taxon>Craniata</taxon>
        <taxon>Vertebrata</taxon>
        <taxon>Euteleostomi</taxon>
        <taxon>Mammalia</taxon>
        <taxon>Eutheria</taxon>
        <taxon>Laurasiatheria</taxon>
        <taxon>Chiroptera</taxon>
        <taxon>Yangochiroptera</taxon>
        <taxon>Molossidae</taxon>
        <taxon>Molossus</taxon>
    </lineage>
</organism>
<sequence length="314" mass="34882">MDNDEPLESKTTEETETQPAPQSSDEMLYCEAEVPTPVDKEKAGRENSETDLEIEDTEKLFTTGQKELYTEACKLMGVVPVSCFLRNMEESYMNLNHHGLGPHGTKAIAIALVNISDNALGLEGAKIISEFLQRNSSSLFNLQLSGNNFKDDSAELLCQALSLFLNPISIDGATLLILSIKKNPKSKMENLDISNVMVSEQFVKTLDGVYAVHPQLDVVYKSIQGLSVKKTILQWTNPMKLIQSYADQKEITILDFFKSLSATGAMKMSAGEFWKAMTKQNQVPLNRSQLRELTKRLEDSTGMVDFSVLSVAKP</sequence>
<name>A0A7J8JYL5_MOLMO</name>
<reference evidence="2 3" key="1">
    <citation type="journal article" date="2020" name="Nature">
        <title>Six reference-quality genomes reveal evolution of bat adaptations.</title>
        <authorList>
            <person name="Jebb D."/>
            <person name="Huang Z."/>
            <person name="Pippel M."/>
            <person name="Hughes G.M."/>
            <person name="Lavrichenko K."/>
            <person name="Devanna P."/>
            <person name="Winkler S."/>
            <person name="Jermiin L.S."/>
            <person name="Skirmuntt E.C."/>
            <person name="Katzourakis A."/>
            <person name="Burkitt-Gray L."/>
            <person name="Ray D.A."/>
            <person name="Sullivan K.A.M."/>
            <person name="Roscito J.G."/>
            <person name="Kirilenko B.M."/>
            <person name="Davalos L.M."/>
            <person name="Corthals A.P."/>
            <person name="Power M.L."/>
            <person name="Jones G."/>
            <person name="Ransome R.D."/>
            <person name="Dechmann D.K.N."/>
            <person name="Locatelli A.G."/>
            <person name="Puechmaille S.J."/>
            <person name="Fedrigo O."/>
            <person name="Jarvis E.D."/>
            <person name="Hiller M."/>
            <person name="Vernes S.C."/>
            <person name="Myers E.W."/>
            <person name="Teeling E.C."/>
        </authorList>
    </citation>
    <scope>NUCLEOTIDE SEQUENCE [LARGE SCALE GENOMIC DNA]</scope>
    <source>
        <strain evidence="2">MMolMol1</strain>
        <tissue evidence="2">Muscle</tissue>
    </source>
</reference>
<dbReference type="SUPFAM" id="SSF52047">
    <property type="entry name" value="RNI-like"/>
    <property type="match status" value="1"/>
</dbReference>
<dbReference type="EMBL" id="JACASF010000001">
    <property type="protein sequence ID" value="KAF6501212.1"/>
    <property type="molecule type" value="Genomic_DNA"/>
</dbReference>